<evidence type="ECO:0000313" key="2">
    <source>
        <dbReference type="EMBL" id="GFN09519.1"/>
    </source>
</evidence>
<dbReference type="EMBL" id="BLWD01000002">
    <property type="protein sequence ID" value="GFN09519.1"/>
    <property type="molecule type" value="Genomic_DNA"/>
</dbReference>
<reference evidence="2 3" key="1">
    <citation type="submission" date="2020-05" db="EMBL/GenBank/DDBJ databases">
        <title>Whole genome shotgun sequence of Streptomyces microflavus NBRC 13062.</title>
        <authorList>
            <person name="Komaki H."/>
            <person name="Tamura T."/>
        </authorList>
    </citation>
    <scope>NUCLEOTIDE SEQUENCE [LARGE SCALE GENOMIC DNA]</scope>
    <source>
        <strain evidence="2 3">NBRC 13062</strain>
    </source>
</reference>
<dbReference type="RefSeq" id="WP_032754684.1">
    <property type="nucleotide sequence ID" value="NZ_BMUG01000005.1"/>
</dbReference>
<dbReference type="Proteomes" id="UP000498740">
    <property type="component" value="Unassembled WGS sequence"/>
</dbReference>
<dbReference type="AlphaFoldDB" id="A0A7J0D4T5"/>
<organism evidence="2 3">
    <name type="scientific">Streptomyces microflavus</name>
    <name type="common">Streptomyces lipmanii</name>
    <dbReference type="NCBI Taxonomy" id="1919"/>
    <lineage>
        <taxon>Bacteria</taxon>
        <taxon>Bacillati</taxon>
        <taxon>Actinomycetota</taxon>
        <taxon>Actinomycetes</taxon>
        <taxon>Kitasatosporales</taxon>
        <taxon>Streptomycetaceae</taxon>
        <taxon>Streptomyces</taxon>
    </lineage>
</organism>
<sequence length="104" mass="11644">MASRFDPYNDELWNCWCPLCMDLASAHARHTPSALDAASEELFEALEAGIHAHQKPRVSLTKWEPLKYRDDGWKMREGVGMGVTPGGVTGSGRRANARREKQCD</sequence>
<proteinExistence type="predicted"/>
<feature type="compositionally biased region" description="Gly residues" evidence="1">
    <location>
        <begin position="79"/>
        <end position="90"/>
    </location>
</feature>
<protein>
    <submittedName>
        <fullName evidence="2">Uncharacterized protein</fullName>
    </submittedName>
</protein>
<name>A0A7J0D4T5_STRMI</name>
<accession>A0A7J0D4T5</accession>
<evidence type="ECO:0000313" key="3">
    <source>
        <dbReference type="Proteomes" id="UP000498740"/>
    </source>
</evidence>
<evidence type="ECO:0000256" key="1">
    <source>
        <dbReference type="SAM" id="MobiDB-lite"/>
    </source>
</evidence>
<gene>
    <name evidence="2" type="ORF">Smic_80750</name>
</gene>
<feature type="region of interest" description="Disordered" evidence="1">
    <location>
        <begin position="79"/>
        <end position="104"/>
    </location>
</feature>
<comment type="caution">
    <text evidence="2">The sequence shown here is derived from an EMBL/GenBank/DDBJ whole genome shotgun (WGS) entry which is preliminary data.</text>
</comment>